<evidence type="ECO:0000313" key="1">
    <source>
        <dbReference type="EMBL" id="VDL88830.1"/>
    </source>
</evidence>
<dbReference type="Proteomes" id="UP000275846">
    <property type="component" value="Unassembled WGS sequence"/>
</dbReference>
<proteinExistence type="predicted"/>
<keyword evidence="2" id="KW-1185">Reference proteome</keyword>
<evidence type="ECO:0000313" key="3">
    <source>
        <dbReference type="WBParaSite" id="SSLN_0000251901-mRNA-1"/>
    </source>
</evidence>
<reference evidence="3" key="1">
    <citation type="submission" date="2016-06" db="UniProtKB">
        <authorList>
            <consortium name="WormBaseParasite"/>
        </authorList>
    </citation>
    <scope>IDENTIFICATION</scope>
</reference>
<dbReference type="AlphaFoldDB" id="A0A183SDZ7"/>
<name>A0A183SDZ7_SCHSO</name>
<dbReference type="PANTHER" id="PTHR47027">
    <property type="entry name" value="REVERSE TRANSCRIPTASE DOMAIN-CONTAINING PROTEIN"/>
    <property type="match status" value="1"/>
</dbReference>
<dbReference type="PANTHER" id="PTHR47027:SF26">
    <property type="entry name" value="REVERSE TRANSCRIPTASE DOMAIN-CONTAINING PROTEIN"/>
    <property type="match status" value="1"/>
</dbReference>
<reference evidence="1 2" key="2">
    <citation type="submission" date="2018-11" db="EMBL/GenBank/DDBJ databases">
        <authorList>
            <consortium name="Pathogen Informatics"/>
        </authorList>
    </citation>
    <scope>NUCLEOTIDE SEQUENCE [LARGE SCALE GENOMIC DNA]</scope>
    <source>
        <strain evidence="1 2">NST_G2</strain>
    </source>
</reference>
<protein>
    <submittedName>
        <fullName evidence="3">Reverse transcriptase domain-containing protein</fullName>
    </submittedName>
</protein>
<dbReference type="OrthoDB" id="425014at2759"/>
<organism evidence="3">
    <name type="scientific">Schistocephalus solidus</name>
    <name type="common">Tapeworm</name>
    <dbReference type="NCBI Taxonomy" id="70667"/>
    <lineage>
        <taxon>Eukaryota</taxon>
        <taxon>Metazoa</taxon>
        <taxon>Spiralia</taxon>
        <taxon>Lophotrochozoa</taxon>
        <taxon>Platyhelminthes</taxon>
        <taxon>Cestoda</taxon>
        <taxon>Eucestoda</taxon>
        <taxon>Diphyllobothriidea</taxon>
        <taxon>Diphyllobothriidae</taxon>
        <taxon>Schistocephalus</taxon>
    </lineage>
</organism>
<sequence length="101" mass="11275">MVVMPQPPPSAENNAPRINVNGAQLKNVETFAFLGSTLSPNTRISDEVTQWISKASQAFGQLQASMWNHHGIHLNTKLKMYKTVILTTLLYGVETWTVYSN</sequence>
<dbReference type="EMBL" id="UYSU01032254">
    <property type="protein sequence ID" value="VDL88830.1"/>
    <property type="molecule type" value="Genomic_DNA"/>
</dbReference>
<dbReference type="WBParaSite" id="SSLN_0000251901-mRNA-1">
    <property type="protein sequence ID" value="SSLN_0000251901-mRNA-1"/>
    <property type="gene ID" value="SSLN_0000251901"/>
</dbReference>
<evidence type="ECO:0000313" key="2">
    <source>
        <dbReference type="Proteomes" id="UP000275846"/>
    </source>
</evidence>
<gene>
    <name evidence="1" type="ORF">SSLN_LOCUS2445</name>
</gene>
<accession>A0A183SDZ7</accession>